<dbReference type="Proteomes" id="UP001241603">
    <property type="component" value="Unassembled WGS sequence"/>
</dbReference>
<keyword evidence="2 5" id="KW-0285">Flavoprotein</keyword>
<dbReference type="Pfam" id="PF09330">
    <property type="entry name" value="Lact-deh-memb"/>
    <property type="match status" value="1"/>
</dbReference>
<dbReference type="InterPro" id="IPR016169">
    <property type="entry name" value="FAD-bd_PCMH_sub2"/>
</dbReference>
<evidence type="ECO:0000256" key="1">
    <source>
        <dbReference type="ARBA" id="ARBA00001974"/>
    </source>
</evidence>
<feature type="binding site" evidence="5">
    <location>
        <position position="278"/>
    </location>
    <ligand>
        <name>FAD</name>
        <dbReference type="ChEBI" id="CHEBI:57692"/>
    </ligand>
</feature>
<dbReference type="HAMAP" id="MF_02092">
    <property type="entry name" value="DLDH_Dld"/>
    <property type="match status" value="1"/>
</dbReference>
<comment type="cofactor">
    <cofactor evidence="1 5 6">
        <name>FAD</name>
        <dbReference type="ChEBI" id="CHEBI:57692"/>
    </cofactor>
</comment>
<keyword evidence="10" id="KW-1185">Reference proteome</keyword>
<reference evidence="9 10" key="1">
    <citation type="submission" date="2023-07" db="EMBL/GenBank/DDBJ databases">
        <title>Genomic Encyclopedia of Type Strains, Phase IV (KMG-IV): sequencing the most valuable type-strain genomes for metagenomic binning, comparative biology and taxonomic classification.</title>
        <authorList>
            <person name="Goeker M."/>
        </authorList>
    </citation>
    <scope>NUCLEOTIDE SEQUENCE [LARGE SCALE GENOMIC DNA]</scope>
    <source>
        <strain evidence="9 10">B6-8</strain>
    </source>
</reference>
<dbReference type="InterPro" id="IPR006094">
    <property type="entry name" value="Oxid_FAD_bind_N"/>
</dbReference>
<evidence type="ECO:0000256" key="4">
    <source>
        <dbReference type="ARBA" id="ARBA00023002"/>
    </source>
</evidence>
<keyword evidence="5" id="KW-1003">Cell membrane</keyword>
<dbReference type="PANTHER" id="PTHR43716:SF1">
    <property type="entry name" value="D-2-HYDROXYGLUTARATE DEHYDROGENASE, MITOCHONDRIAL"/>
    <property type="match status" value="1"/>
</dbReference>
<proteinExistence type="inferred from homology"/>
<evidence type="ECO:0000256" key="2">
    <source>
        <dbReference type="ARBA" id="ARBA00022630"/>
    </source>
</evidence>
<dbReference type="EMBL" id="JAUSVO010000004">
    <property type="protein sequence ID" value="MDQ0438412.1"/>
    <property type="molecule type" value="Genomic_DNA"/>
</dbReference>
<dbReference type="RefSeq" id="WP_266349336.1">
    <property type="nucleotide sequence ID" value="NZ_JAPKNG010000004.1"/>
</dbReference>
<evidence type="ECO:0000256" key="6">
    <source>
        <dbReference type="PIRNR" id="PIRNR000101"/>
    </source>
</evidence>
<dbReference type="NCBIfam" id="NF008387">
    <property type="entry name" value="PRK11183.1"/>
    <property type="match status" value="1"/>
</dbReference>
<dbReference type="Gene3D" id="3.30.1370.20">
    <property type="entry name" value="D-lactate dehydrogenase, cap domain, subdomain 2"/>
    <property type="match status" value="1"/>
</dbReference>
<dbReference type="PROSITE" id="PS51387">
    <property type="entry name" value="FAD_PCMH"/>
    <property type="match status" value="1"/>
</dbReference>
<organism evidence="9 10">
    <name type="scientific">Kaistia dalseonensis</name>
    <dbReference type="NCBI Taxonomy" id="410840"/>
    <lineage>
        <taxon>Bacteria</taxon>
        <taxon>Pseudomonadati</taxon>
        <taxon>Pseudomonadota</taxon>
        <taxon>Alphaproteobacteria</taxon>
        <taxon>Hyphomicrobiales</taxon>
        <taxon>Kaistiaceae</taxon>
        <taxon>Kaistia</taxon>
    </lineage>
</organism>
<sequence>MDAAFLDVAEPSGQRTPDRTADDDAAFIRQIQGIVGDRYVLTSPDATRRFRTGIRFGSGPVVAVVRPGSLVEQWRVLKACVAADKIIIMQSANTGVTGGSSPDRDDYDRGVVLINTMRIEGLHLINDGTQVVCLPGATLFQLEKALDRIGRAPHSVIGSSCIGASVFGGICNNSGGALIHRGPAFTQLALFARLDETGALHLVNHLGIALGNDPETILRRVENGDFKPSDIVNDPARAASDHDYADHVRDIEAATPSRFNADPRRLFEASGSAGKVMLMAVRLDTFPKEKEEVVFYIGSNDTGELESIRRHILQSFKTLPIEGEYMHRGSFDCAEVYGKDTFLVIQYLGTDRIPQLFALQAAFDNFCRRIAFLPKNLSAKMLQALSHLFPKHLPKRMTDYRDRFEHYLLLKMGDEGIGEARAYLKSIFPSKTGDYFECSPDEGDKAFLHRFAAAGAAIRYRAVRDKEVEDIVALDIALRRNDQNWFETLPEEIDKHLIHKLYCGHFFCHVFHQDYIVAKGSNCEAIEHAMWKLLDGRGAEYPAEHNVGHLYFAKRAMLDHFKALDPCNTFNPGIGRTTKCAHWGPGGAPPPRELRCEG</sequence>
<dbReference type="InterPro" id="IPR016167">
    <property type="entry name" value="FAD-bd_PCMH_sub1"/>
</dbReference>
<feature type="region of interest" description="Disordered" evidence="7">
    <location>
        <begin position="1"/>
        <end position="22"/>
    </location>
</feature>
<gene>
    <name evidence="5" type="primary">dld</name>
    <name evidence="9" type="ORF">QO014_002807</name>
</gene>
<dbReference type="SUPFAM" id="SSF56176">
    <property type="entry name" value="FAD-binding/transporter-associated domain-like"/>
    <property type="match status" value="1"/>
</dbReference>
<dbReference type="InterPro" id="IPR051264">
    <property type="entry name" value="FAD-oxidored/transferase_4"/>
</dbReference>
<comment type="caution">
    <text evidence="9">The sequence shown here is derived from an EMBL/GenBank/DDBJ whole genome shotgun (WGS) entry which is preliminary data.</text>
</comment>
<evidence type="ECO:0000313" key="10">
    <source>
        <dbReference type="Proteomes" id="UP001241603"/>
    </source>
</evidence>
<dbReference type="PANTHER" id="PTHR43716">
    <property type="entry name" value="D-2-HYDROXYGLUTARATE DEHYDROGENASE, MITOCHONDRIAL"/>
    <property type="match status" value="1"/>
</dbReference>
<evidence type="ECO:0000313" key="9">
    <source>
        <dbReference type="EMBL" id="MDQ0438412.1"/>
    </source>
</evidence>
<dbReference type="Gene3D" id="3.30.70.610">
    <property type="entry name" value="D-lactate dehydrogenase, cap domain, subdomain 1"/>
    <property type="match status" value="2"/>
</dbReference>
<dbReference type="InterPro" id="IPR012256">
    <property type="entry name" value="D_lactate_DH"/>
</dbReference>
<comment type="catalytic activity">
    <reaction evidence="5 6">
        <text>(R)-lactate + a quinone = a quinol + pyruvate</text>
        <dbReference type="Rhea" id="RHEA:51468"/>
        <dbReference type="ChEBI" id="CHEBI:15361"/>
        <dbReference type="ChEBI" id="CHEBI:16004"/>
        <dbReference type="ChEBI" id="CHEBI:24646"/>
        <dbReference type="ChEBI" id="CHEBI:132124"/>
        <dbReference type="EC" id="1.1.5.12"/>
    </reaction>
</comment>
<dbReference type="InterPro" id="IPR015409">
    <property type="entry name" value="Lactate_DH_C"/>
</dbReference>
<feature type="binding site" evidence="5">
    <location>
        <position position="158"/>
    </location>
    <ligand>
        <name>FAD</name>
        <dbReference type="ChEBI" id="CHEBI:57692"/>
    </ligand>
</feature>
<name>A0ABU0H7X5_9HYPH</name>
<dbReference type="GO" id="GO:0008720">
    <property type="term" value="F:D-lactate dehydrogenase (NAD+) activity"/>
    <property type="evidence" value="ECO:0007669"/>
    <property type="project" value="UniProtKB-EC"/>
</dbReference>
<dbReference type="Gene3D" id="3.30.43.10">
    <property type="entry name" value="Uridine Diphospho-n-acetylenolpyruvylglucosamine Reductase, domain 2"/>
    <property type="match status" value="1"/>
</dbReference>
<evidence type="ECO:0000259" key="8">
    <source>
        <dbReference type="PROSITE" id="PS51387"/>
    </source>
</evidence>
<protein>
    <recommendedName>
        <fullName evidence="5">Quinone-dependent D-lactate dehydrogenase</fullName>
        <ecNumber evidence="5">1.1.5.12</ecNumber>
    </recommendedName>
    <alternativeName>
        <fullName evidence="5">D-lactate dehydrogenase</fullName>
        <shortName evidence="5">D-LDH</shortName>
    </alternativeName>
</protein>
<evidence type="ECO:0000256" key="5">
    <source>
        <dbReference type="HAMAP-Rule" id="MF_02092"/>
    </source>
</evidence>
<dbReference type="Gene3D" id="3.30.465.10">
    <property type="match status" value="1"/>
</dbReference>
<evidence type="ECO:0000256" key="3">
    <source>
        <dbReference type="ARBA" id="ARBA00022827"/>
    </source>
</evidence>
<evidence type="ECO:0000256" key="7">
    <source>
        <dbReference type="SAM" id="MobiDB-lite"/>
    </source>
</evidence>
<keyword evidence="4 5" id="KW-0560">Oxidoreductase</keyword>
<accession>A0ABU0H7X5</accession>
<feature type="binding site" evidence="5">
    <location>
        <begin position="99"/>
        <end position="100"/>
    </location>
    <ligand>
        <name>FAD</name>
        <dbReference type="ChEBI" id="CHEBI:57692"/>
    </ligand>
</feature>
<feature type="binding site" evidence="5">
    <location>
        <begin position="91"/>
        <end position="95"/>
    </location>
    <ligand>
        <name>FAD</name>
        <dbReference type="ChEBI" id="CHEBI:57692"/>
    </ligand>
</feature>
<dbReference type="InterPro" id="IPR036318">
    <property type="entry name" value="FAD-bd_PCMH-like_sf"/>
</dbReference>
<dbReference type="InterPro" id="IPR016172">
    <property type="entry name" value="D-lactate_DH_C-sub1"/>
</dbReference>
<comment type="subcellular location">
    <subcellularLocation>
        <location evidence="5">Cell inner membrane</location>
        <topology evidence="5">Peripheral membrane protein</topology>
        <orientation evidence="5">Cytoplasmic side</orientation>
    </subcellularLocation>
</comment>
<dbReference type="InterPro" id="IPR016164">
    <property type="entry name" value="FAD-linked_Oxase-like_C"/>
</dbReference>
<dbReference type="Pfam" id="PF01565">
    <property type="entry name" value="FAD_binding_4"/>
    <property type="match status" value="1"/>
</dbReference>
<keyword evidence="5 6" id="KW-0874">Quinone</keyword>
<keyword evidence="3 5" id="KW-0274">FAD</keyword>
<feature type="domain" description="FAD-binding PCMH-type" evidence="8">
    <location>
        <begin position="56"/>
        <end position="288"/>
    </location>
</feature>
<comment type="similarity">
    <text evidence="5">Belongs to the quinone-dependent D-lactate dehydrogenase family.</text>
</comment>
<feature type="binding site" evidence="5">
    <location>
        <position position="175"/>
    </location>
    <ligand>
        <name>FAD</name>
        <dbReference type="ChEBI" id="CHEBI:57692"/>
    </ligand>
</feature>
<keyword evidence="5" id="KW-0997">Cell inner membrane</keyword>
<dbReference type="EC" id="1.1.5.12" evidence="5"/>
<dbReference type="SUPFAM" id="SSF55103">
    <property type="entry name" value="FAD-linked oxidases, C-terminal domain"/>
    <property type="match status" value="1"/>
</dbReference>
<dbReference type="PIRSF" id="PIRSF000101">
    <property type="entry name" value="D-lactate_dh"/>
    <property type="match status" value="1"/>
</dbReference>
<keyword evidence="5" id="KW-0472">Membrane</keyword>
<dbReference type="InterPro" id="IPR016166">
    <property type="entry name" value="FAD-bd_PCMH"/>
</dbReference>
<comment type="function">
    <text evidence="5 6">Catalyzes the oxidation of D-lactate to pyruvate.</text>
</comment>
<dbReference type="InterPro" id="IPR016173">
    <property type="entry name" value="D-lactate_DH_C-sub2"/>
</dbReference>
<feature type="binding site" evidence="5">
    <location>
        <position position="165"/>
    </location>
    <ligand>
        <name>FAD</name>
        <dbReference type="ChEBI" id="CHEBI:57692"/>
    </ligand>
</feature>